<evidence type="ECO:0000313" key="1">
    <source>
        <dbReference type="EMBL" id="KAJ6355188.1"/>
    </source>
</evidence>
<keyword evidence="2" id="KW-1185">Reference proteome</keyword>
<name>A0ABQ9AQE5_9ROSI</name>
<reference evidence="1" key="1">
    <citation type="submission" date="2022-10" db="EMBL/GenBank/DDBJ databases">
        <authorList>
            <person name="Hyden B.L."/>
            <person name="Feng K."/>
            <person name="Yates T."/>
            <person name="Jawdy S."/>
            <person name="Smart L.B."/>
            <person name="Muchero W."/>
        </authorList>
    </citation>
    <scope>NUCLEOTIDE SEQUENCE</scope>
    <source>
        <tissue evidence="1">Shoot tip</tissue>
    </source>
</reference>
<accession>A0ABQ9AQE5</accession>
<reference evidence="1" key="2">
    <citation type="journal article" date="2023" name="Int. J. Mol. Sci.">
        <title>De Novo Assembly and Annotation of 11 Diverse Shrub Willow (Salix) Genomes Reveals Novel Gene Organization in Sex-Linked Regions.</title>
        <authorList>
            <person name="Hyden B."/>
            <person name="Feng K."/>
            <person name="Yates T.B."/>
            <person name="Jawdy S."/>
            <person name="Cereghino C."/>
            <person name="Smart L.B."/>
            <person name="Muchero W."/>
        </authorList>
    </citation>
    <scope>NUCLEOTIDE SEQUENCE</scope>
    <source>
        <tissue evidence="1">Shoot tip</tissue>
    </source>
</reference>
<comment type="caution">
    <text evidence="1">The sequence shown here is derived from an EMBL/GenBank/DDBJ whole genome shotgun (WGS) entry which is preliminary data.</text>
</comment>
<evidence type="ECO:0000313" key="2">
    <source>
        <dbReference type="Proteomes" id="UP001141253"/>
    </source>
</evidence>
<sequence>MYDRSVKDVDDQVVAVCVVHEDPVEVHADLQEEGGNGHEGEGVHDVVDPVVVGGALVVGGRAGGRALVVGGRAGGRALVGGDCASSFFPASDSSSLVFEYGCAEMYGDEHWIYTCEWIGLSELGCDVHCFMHLSVSFLQKSKLQVKPTFVRVLVGFI</sequence>
<dbReference type="Proteomes" id="UP001141253">
    <property type="component" value="Chromosome 18"/>
</dbReference>
<protein>
    <submittedName>
        <fullName evidence="1">Uncharacterized protein</fullName>
    </submittedName>
</protein>
<organism evidence="1 2">
    <name type="scientific">Salix suchowensis</name>
    <dbReference type="NCBI Taxonomy" id="1278906"/>
    <lineage>
        <taxon>Eukaryota</taxon>
        <taxon>Viridiplantae</taxon>
        <taxon>Streptophyta</taxon>
        <taxon>Embryophyta</taxon>
        <taxon>Tracheophyta</taxon>
        <taxon>Spermatophyta</taxon>
        <taxon>Magnoliopsida</taxon>
        <taxon>eudicotyledons</taxon>
        <taxon>Gunneridae</taxon>
        <taxon>Pentapetalae</taxon>
        <taxon>rosids</taxon>
        <taxon>fabids</taxon>
        <taxon>Malpighiales</taxon>
        <taxon>Salicaceae</taxon>
        <taxon>Saliceae</taxon>
        <taxon>Salix</taxon>
    </lineage>
</organism>
<dbReference type="EMBL" id="JAPFFI010000017">
    <property type="protein sequence ID" value="KAJ6355188.1"/>
    <property type="molecule type" value="Genomic_DNA"/>
</dbReference>
<proteinExistence type="predicted"/>
<gene>
    <name evidence="1" type="ORF">OIU77_005724</name>
</gene>